<evidence type="ECO:0000256" key="2">
    <source>
        <dbReference type="ARBA" id="ARBA00022722"/>
    </source>
</evidence>
<gene>
    <name evidence="8" type="ORF">SAMN04487884_103104</name>
</gene>
<accession>A0A1H9MH38</accession>
<feature type="domain" description="Endoribonuclease YicC-like N-terminal" evidence="6">
    <location>
        <begin position="2"/>
        <end position="156"/>
    </location>
</feature>
<protein>
    <submittedName>
        <fullName evidence="8">TIGR00255 family protein</fullName>
    </submittedName>
</protein>
<name>A0A1H9MH38_BUTFI</name>
<dbReference type="PANTHER" id="PTHR30636:SF3">
    <property type="entry name" value="UPF0701 PROTEIN YICC"/>
    <property type="match status" value="1"/>
</dbReference>
<keyword evidence="3" id="KW-0255">Endonuclease</keyword>
<keyword evidence="4" id="KW-0378">Hydrolase</keyword>
<dbReference type="NCBIfam" id="TIGR00255">
    <property type="entry name" value="YicC/YloC family endoribonuclease"/>
    <property type="match status" value="1"/>
</dbReference>
<dbReference type="Proteomes" id="UP000182584">
    <property type="component" value="Unassembled WGS sequence"/>
</dbReference>
<evidence type="ECO:0000256" key="3">
    <source>
        <dbReference type="ARBA" id="ARBA00022759"/>
    </source>
</evidence>
<dbReference type="InterPro" id="IPR013527">
    <property type="entry name" value="YicC-like_N"/>
</dbReference>
<dbReference type="RefSeq" id="WP_074754319.1">
    <property type="nucleotide sequence ID" value="NZ_FOGJ01000003.1"/>
</dbReference>
<dbReference type="InterPro" id="IPR005229">
    <property type="entry name" value="YicC/YloC-like"/>
</dbReference>
<evidence type="ECO:0000256" key="5">
    <source>
        <dbReference type="ARBA" id="ARBA00035648"/>
    </source>
</evidence>
<comment type="similarity">
    <text evidence="5">Belongs to the YicC/YloC family.</text>
</comment>
<keyword evidence="2" id="KW-0540">Nuclease</keyword>
<evidence type="ECO:0000313" key="8">
    <source>
        <dbReference type="EMBL" id="SER23002.1"/>
    </source>
</evidence>
<dbReference type="InterPro" id="IPR013551">
    <property type="entry name" value="YicC-like_C"/>
</dbReference>
<dbReference type="PANTHER" id="PTHR30636">
    <property type="entry name" value="UPF0701 PROTEIN YICC"/>
    <property type="match status" value="1"/>
</dbReference>
<evidence type="ECO:0000313" key="9">
    <source>
        <dbReference type="Proteomes" id="UP000182584"/>
    </source>
</evidence>
<feature type="domain" description="Endoribonuclease YicC-like C-terminal" evidence="7">
    <location>
        <begin position="175"/>
        <end position="295"/>
    </location>
</feature>
<evidence type="ECO:0000256" key="1">
    <source>
        <dbReference type="ARBA" id="ARBA00001968"/>
    </source>
</evidence>
<dbReference type="GO" id="GO:0004521">
    <property type="term" value="F:RNA endonuclease activity"/>
    <property type="evidence" value="ECO:0007669"/>
    <property type="project" value="InterPro"/>
</dbReference>
<dbReference type="eggNOG" id="COG1561">
    <property type="taxonomic scope" value="Bacteria"/>
</dbReference>
<dbReference type="OrthoDB" id="9771229at2"/>
<proteinExistence type="inferred from homology"/>
<organism evidence="8 9">
    <name type="scientific">Butyrivibrio fibrisolvens</name>
    <dbReference type="NCBI Taxonomy" id="831"/>
    <lineage>
        <taxon>Bacteria</taxon>
        <taxon>Bacillati</taxon>
        <taxon>Bacillota</taxon>
        <taxon>Clostridia</taxon>
        <taxon>Lachnospirales</taxon>
        <taxon>Lachnospiraceae</taxon>
        <taxon>Butyrivibrio</taxon>
    </lineage>
</organism>
<dbReference type="Pfam" id="PF03755">
    <property type="entry name" value="YicC-like_N"/>
    <property type="match status" value="1"/>
</dbReference>
<reference evidence="8 9" key="1">
    <citation type="submission" date="2016-10" db="EMBL/GenBank/DDBJ databases">
        <authorList>
            <person name="de Groot N.N."/>
        </authorList>
    </citation>
    <scope>NUCLEOTIDE SEQUENCE [LARGE SCALE GENOMIC DNA]</scope>
    <source>
        <strain evidence="8 9">AR40</strain>
    </source>
</reference>
<evidence type="ECO:0000259" key="7">
    <source>
        <dbReference type="Pfam" id="PF08340"/>
    </source>
</evidence>
<dbReference type="Pfam" id="PF08340">
    <property type="entry name" value="YicC-like_C"/>
    <property type="match status" value="1"/>
</dbReference>
<evidence type="ECO:0000256" key="4">
    <source>
        <dbReference type="ARBA" id="ARBA00022801"/>
    </source>
</evidence>
<sequence>MVSSMTGFGRSEVSFDNRRISVELKSVNNRYLDLGIKMPKMFNSLEADIRKELKLYMKRGKVDVFINYEDLTEADTKVQYNHDIAAEYMDCLKQMSEDFGLQNDVRLSVLARFPDVLTMEAMEIDEKTLWEPLKKALDEACEQFAAARSREGEFLKEDLNKKLDIMQQDVEFITLRSPQIIEEYKTSLREKIAALLEDTQIDENRLAMEVTIFADKICVDEELVRLRSHIEAVRSALEEGDDENGIGRKLDFLAQEMNREANNTLSKSTDIAVSDKAIELKTTIEKIREQIQNIE</sequence>
<dbReference type="GO" id="GO:0016787">
    <property type="term" value="F:hydrolase activity"/>
    <property type="evidence" value="ECO:0007669"/>
    <property type="project" value="UniProtKB-KW"/>
</dbReference>
<dbReference type="AlphaFoldDB" id="A0A1H9MH38"/>
<comment type="cofactor">
    <cofactor evidence="1">
        <name>a divalent metal cation</name>
        <dbReference type="ChEBI" id="CHEBI:60240"/>
    </cofactor>
</comment>
<evidence type="ECO:0000259" key="6">
    <source>
        <dbReference type="Pfam" id="PF03755"/>
    </source>
</evidence>
<dbReference type="EMBL" id="FOGJ01000003">
    <property type="protein sequence ID" value="SER23002.1"/>
    <property type="molecule type" value="Genomic_DNA"/>
</dbReference>